<evidence type="ECO:0000313" key="3">
    <source>
        <dbReference type="Proteomes" id="UP000075714"/>
    </source>
</evidence>
<evidence type="ECO:0000313" key="2">
    <source>
        <dbReference type="EMBL" id="KXZ52510.1"/>
    </source>
</evidence>
<accession>A0A150GT49</accession>
<dbReference type="Proteomes" id="UP000075714">
    <property type="component" value="Unassembled WGS sequence"/>
</dbReference>
<dbReference type="EMBL" id="LSYV01000010">
    <property type="protein sequence ID" value="KXZ52510.1"/>
    <property type="molecule type" value="Genomic_DNA"/>
</dbReference>
<dbReference type="OrthoDB" id="2014339at2759"/>
<organism evidence="2 3">
    <name type="scientific">Gonium pectorale</name>
    <name type="common">Green alga</name>
    <dbReference type="NCBI Taxonomy" id="33097"/>
    <lineage>
        <taxon>Eukaryota</taxon>
        <taxon>Viridiplantae</taxon>
        <taxon>Chlorophyta</taxon>
        <taxon>core chlorophytes</taxon>
        <taxon>Chlorophyceae</taxon>
        <taxon>CS clade</taxon>
        <taxon>Chlamydomonadales</taxon>
        <taxon>Volvocaceae</taxon>
        <taxon>Gonium</taxon>
    </lineage>
</organism>
<comment type="caution">
    <text evidence="2">The sequence shown here is derived from an EMBL/GenBank/DDBJ whole genome shotgun (WGS) entry which is preliminary data.</text>
</comment>
<gene>
    <name evidence="2" type="ORF">GPECTOR_9g554</name>
</gene>
<feature type="compositionally biased region" description="Low complexity" evidence="1">
    <location>
        <begin position="305"/>
        <end position="319"/>
    </location>
</feature>
<feature type="region of interest" description="Disordered" evidence="1">
    <location>
        <begin position="302"/>
        <end position="387"/>
    </location>
</feature>
<evidence type="ECO:0000256" key="1">
    <source>
        <dbReference type="SAM" id="MobiDB-lite"/>
    </source>
</evidence>
<sequence length="387" mass="42356">MRAVMPIAQRPSTACPIGPWQLPWVPSGHRPRVALPRRLSAAASYGPEPYEGPLRPKRERKPEWVRVLEEDADNDPDVARLLEGTEGDPDKIREKMRYALKDEAVYREGQGSEVPPRVAFRAISPMGLWVYQNADDDQSFFEYDNEDLGAGQSRMASYVHEIGEVEYQDNWARVWVDMGTADELALDVLINMLVGYSAQMAGLRSITLGGENEDWPVPPDAEMGMMGADGDYLKVGMDPMRLPEGIDEELQFMDEEGMLEGAKGRRTGTEEYGSGGYGITAGAYGATAEERELQELAARLRRPKPAAAGPGAAARQPRGYYSTGRDAGADVDAEVNPDEFEFTDEGEEAGEGDPRVGSGGGSAAAPRQWGASFVRRVRRDKAGRPVG</sequence>
<keyword evidence="3" id="KW-1185">Reference proteome</keyword>
<dbReference type="PANTHER" id="PTHR46737">
    <property type="entry name" value="OS02G0827600 PROTEIN"/>
    <property type="match status" value="1"/>
</dbReference>
<dbReference type="InterPro" id="IPR021920">
    <property type="entry name" value="DUF3531"/>
</dbReference>
<proteinExistence type="predicted"/>
<name>A0A150GT49_GONPE</name>
<dbReference type="PANTHER" id="PTHR46737:SF2">
    <property type="entry name" value="OS02G0827600 PROTEIN"/>
    <property type="match status" value="1"/>
</dbReference>
<dbReference type="STRING" id="33097.A0A150GT49"/>
<feature type="compositionally biased region" description="Acidic residues" evidence="1">
    <location>
        <begin position="329"/>
        <end position="351"/>
    </location>
</feature>
<protein>
    <submittedName>
        <fullName evidence="2">Uncharacterized protein</fullName>
    </submittedName>
</protein>
<reference evidence="3" key="1">
    <citation type="journal article" date="2016" name="Nat. Commun.">
        <title>The Gonium pectorale genome demonstrates co-option of cell cycle regulation during the evolution of multicellularity.</title>
        <authorList>
            <person name="Hanschen E.R."/>
            <person name="Marriage T.N."/>
            <person name="Ferris P.J."/>
            <person name="Hamaji T."/>
            <person name="Toyoda A."/>
            <person name="Fujiyama A."/>
            <person name="Neme R."/>
            <person name="Noguchi H."/>
            <person name="Minakuchi Y."/>
            <person name="Suzuki M."/>
            <person name="Kawai-Toyooka H."/>
            <person name="Smith D.R."/>
            <person name="Sparks H."/>
            <person name="Anderson J."/>
            <person name="Bakaric R."/>
            <person name="Luria V."/>
            <person name="Karger A."/>
            <person name="Kirschner M.W."/>
            <person name="Durand P.M."/>
            <person name="Michod R.E."/>
            <person name="Nozaki H."/>
            <person name="Olson B.J."/>
        </authorList>
    </citation>
    <scope>NUCLEOTIDE SEQUENCE [LARGE SCALE GENOMIC DNA]</scope>
    <source>
        <strain evidence="3">NIES-2863</strain>
    </source>
</reference>
<dbReference type="AlphaFoldDB" id="A0A150GT49"/>
<dbReference type="Pfam" id="PF12049">
    <property type="entry name" value="DUF3531"/>
    <property type="match status" value="1"/>
</dbReference>